<organism evidence="2 3">
    <name type="scientific">Necator americanus</name>
    <name type="common">Human hookworm</name>
    <dbReference type="NCBI Taxonomy" id="51031"/>
    <lineage>
        <taxon>Eukaryota</taxon>
        <taxon>Metazoa</taxon>
        <taxon>Ecdysozoa</taxon>
        <taxon>Nematoda</taxon>
        <taxon>Chromadorea</taxon>
        <taxon>Rhabditida</taxon>
        <taxon>Rhabditina</taxon>
        <taxon>Rhabditomorpha</taxon>
        <taxon>Strongyloidea</taxon>
        <taxon>Ancylostomatidae</taxon>
        <taxon>Bunostominae</taxon>
        <taxon>Necator</taxon>
    </lineage>
</organism>
<name>A0ABR1C221_NECAM</name>
<feature type="compositionally biased region" description="Polar residues" evidence="1">
    <location>
        <begin position="130"/>
        <end position="145"/>
    </location>
</feature>
<dbReference type="EMBL" id="JAVFWL010000001">
    <property type="protein sequence ID" value="KAK6731795.1"/>
    <property type="molecule type" value="Genomic_DNA"/>
</dbReference>
<proteinExistence type="predicted"/>
<evidence type="ECO:0000256" key="1">
    <source>
        <dbReference type="SAM" id="MobiDB-lite"/>
    </source>
</evidence>
<dbReference type="Proteomes" id="UP001303046">
    <property type="component" value="Unassembled WGS sequence"/>
</dbReference>
<accession>A0ABR1C221</accession>
<keyword evidence="3" id="KW-1185">Reference proteome</keyword>
<evidence type="ECO:0000313" key="2">
    <source>
        <dbReference type="EMBL" id="KAK6731795.1"/>
    </source>
</evidence>
<evidence type="ECO:0000313" key="3">
    <source>
        <dbReference type="Proteomes" id="UP001303046"/>
    </source>
</evidence>
<sequence>MGEIDVRVDADVALMRNKIWDEAILYSFAKVRRRLLNMVKDEFSQIVCGQLHDDLLLTFITQHPRDVVRMIVPPEYRNADGSSSSPSLEVQGGLSCNQAAGTISRPTATTDSETTVEPADSISEEGCGIQDSNEAAPFSTSSVQP</sequence>
<gene>
    <name evidence="2" type="primary">Necator_chrI.g4076</name>
    <name evidence="2" type="ORF">RB195_007947</name>
</gene>
<reference evidence="2 3" key="1">
    <citation type="submission" date="2023-08" db="EMBL/GenBank/DDBJ databases">
        <title>A Necator americanus chromosomal reference genome.</title>
        <authorList>
            <person name="Ilik V."/>
            <person name="Petrzelkova K.J."/>
            <person name="Pardy F."/>
            <person name="Fuh T."/>
            <person name="Niatou-Singa F.S."/>
            <person name="Gouil Q."/>
            <person name="Baker L."/>
            <person name="Ritchie M.E."/>
            <person name="Jex A.R."/>
            <person name="Gazzola D."/>
            <person name="Li H."/>
            <person name="Toshio Fujiwara R."/>
            <person name="Zhan B."/>
            <person name="Aroian R.V."/>
            <person name="Pafco B."/>
            <person name="Schwarz E.M."/>
        </authorList>
    </citation>
    <scope>NUCLEOTIDE SEQUENCE [LARGE SCALE GENOMIC DNA]</scope>
    <source>
        <strain evidence="2 3">Aroian</strain>
        <tissue evidence="2">Whole animal</tissue>
    </source>
</reference>
<feature type="compositionally biased region" description="Polar residues" evidence="1">
    <location>
        <begin position="80"/>
        <end position="115"/>
    </location>
</feature>
<protein>
    <submittedName>
        <fullName evidence="2">Uncharacterized protein</fullName>
    </submittedName>
</protein>
<feature type="region of interest" description="Disordered" evidence="1">
    <location>
        <begin position="76"/>
        <end position="145"/>
    </location>
</feature>
<comment type="caution">
    <text evidence="2">The sequence shown here is derived from an EMBL/GenBank/DDBJ whole genome shotgun (WGS) entry which is preliminary data.</text>
</comment>